<gene>
    <name evidence="2" type="ORF">FHS31_001291</name>
</gene>
<keyword evidence="3" id="KW-1185">Reference proteome</keyword>
<dbReference type="Gene3D" id="3.20.20.100">
    <property type="entry name" value="NADP-dependent oxidoreductase domain"/>
    <property type="match status" value="1"/>
</dbReference>
<name>A0ABX0TTS6_9SPHN</name>
<dbReference type="PANTHER" id="PTHR43364:SF6">
    <property type="entry name" value="OXIDOREDUCTASE-RELATED"/>
    <property type="match status" value="1"/>
</dbReference>
<dbReference type="InterPro" id="IPR020471">
    <property type="entry name" value="AKR"/>
</dbReference>
<proteinExistence type="predicted"/>
<protein>
    <recommendedName>
        <fullName evidence="1">NADP-dependent oxidoreductase domain-containing protein</fullName>
    </recommendedName>
</protein>
<dbReference type="Pfam" id="PF00248">
    <property type="entry name" value="Aldo_ket_red"/>
    <property type="match status" value="1"/>
</dbReference>
<dbReference type="InterPro" id="IPR023210">
    <property type="entry name" value="NADP_OxRdtase_dom"/>
</dbReference>
<evidence type="ECO:0000259" key="1">
    <source>
        <dbReference type="Pfam" id="PF00248"/>
    </source>
</evidence>
<dbReference type="InterPro" id="IPR050523">
    <property type="entry name" value="AKR_Detox_Biosynth"/>
</dbReference>
<dbReference type="PANTHER" id="PTHR43364">
    <property type="entry name" value="NADH-SPECIFIC METHYLGLYOXAL REDUCTASE-RELATED"/>
    <property type="match status" value="1"/>
</dbReference>
<dbReference type="RefSeq" id="WP_167072534.1">
    <property type="nucleotide sequence ID" value="NZ_JAAOZC010000002.1"/>
</dbReference>
<dbReference type="SUPFAM" id="SSF51430">
    <property type="entry name" value="NAD(P)-linked oxidoreductase"/>
    <property type="match status" value="1"/>
</dbReference>
<dbReference type="EMBL" id="JAAOZC010000002">
    <property type="protein sequence ID" value="NIJ07695.1"/>
    <property type="molecule type" value="Genomic_DNA"/>
</dbReference>
<accession>A0ABX0TTS6</accession>
<dbReference type="CDD" id="cd19081">
    <property type="entry name" value="AKR_AKR9C1"/>
    <property type="match status" value="1"/>
</dbReference>
<comment type="caution">
    <text evidence="2">The sequence shown here is derived from an EMBL/GenBank/DDBJ whole genome shotgun (WGS) entry which is preliminary data.</text>
</comment>
<dbReference type="Proteomes" id="UP000727456">
    <property type="component" value="Unassembled WGS sequence"/>
</dbReference>
<sequence>MAEPQSFGETGMTALPIMLGGNVFGWTIDQTESFRVLDAYAAAGGSLIDTAEMYSRWVPGNTGGESEIIIGEWLKQSGKRDQMLIATKGGFRADTPRKITGAYLTQAVEESLKRLGVDVIDIYFVHFDDAGVPQDETLGALDAMVRTGKVRAIGASNYSADRLASALEISDANGLAHFSVIEPLYNLLERKEFGGALQDLAVRNGVAVVPYSGLASGFLTGKYRSQADVAKSRRGAGAIRYLDTAAGRDTLAAMDAVAAETGFNLAAIALAWLRAQPGISAPIASATSVPQVDELMHGLQLTLSADQLSRLDAAGA</sequence>
<dbReference type="InterPro" id="IPR036812">
    <property type="entry name" value="NAD(P)_OxRdtase_dom_sf"/>
</dbReference>
<feature type="domain" description="NADP-dependent oxidoreductase" evidence="1">
    <location>
        <begin position="16"/>
        <end position="314"/>
    </location>
</feature>
<evidence type="ECO:0000313" key="3">
    <source>
        <dbReference type="Proteomes" id="UP000727456"/>
    </source>
</evidence>
<dbReference type="PRINTS" id="PR00069">
    <property type="entry name" value="ALDKETRDTASE"/>
</dbReference>
<reference evidence="2 3" key="1">
    <citation type="submission" date="2020-03" db="EMBL/GenBank/DDBJ databases">
        <title>Genomic Encyclopedia of Type Strains, Phase III (KMG-III): the genomes of soil and plant-associated and newly described type strains.</title>
        <authorList>
            <person name="Whitman W."/>
        </authorList>
    </citation>
    <scope>NUCLEOTIDE SEQUENCE [LARGE SCALE GENOMIC DNA]</scope>
    <source>
        <strain evidence="2 3">CECT 8804</strain>
    </source>
</reference>
<organism evidence="2 3">
    <name type="scientific">Sphingomonas vulcanisoli</name>
    <dbReference type="NCBI Taxonomy" id="1658060"/>
    <lineage>
        <taxon>Bacteria</taxon>
        <taxon>Pseudomonadati</taxon>
        <taxon>Pseudomonadota</taxon>
        <taxon>Alphaproteobacteria</taxon>
        <taxon>Sphingomonadales</taxon>
        <taxon>Sphingomonadaceae</taxon>
        <taxon>Sphingomonas</taxon>
    </lineage>
</organism>
<evidence type="ECO:0000313" key="2">
    <source>
        <dbReference type="EMBL" id="NIJ07695.1"/>
    </source>
</evidence>